<dbReference type="SUPFAM" id="SSF47413">
    <property type="entry name" value="lambda repressor-like DNA-binding domains"/>
    <property type="match status" value="1"/>
</dbReference>
<accession>A0A1X6WLN7</accession>
<proteinExistence type="predicted"/>
<evidence type="ECO:0000313" key="4">
    <source>
        <dbReference type="Proteomes" id="UP000195918"/>
    </source>
</evidence>
<dbReference type="InterPro" id="IPR010982">
    <property type="entry name" value="Lambda_DNA-bd_dom_sf"/>
</dbReference>
<dbReference type="AlphaFoldDB" id="A0A1X6WLN7"/>
<dbReference type="Pfam" id="PF01381">
    <property type="entry name" value="HTH_3"/>
    <property type="match status" value="1"/>
</dbReference>
<organism evidence="3 4">
    <name type="scientific">Vagococcus fluvialis bH819</name>
    <dbReference type="NCBI Taxonomy" id="1255619"/>
    <lineage>
        <taxon>Bacteria</taxon>
        <taxon>Bacillati</taxon>
        <taxon>Bacillota</taxon>
        <taxon>Bacilli</taxon>
        <taxon>Lactobacillales</taxon>
        <taxon>Enterococcaceae</taxon>
        <taxon>Vagococcus</taxon>
    </lineage>
</organism>
<keyword evidence="1" id="KW-0238">DNA-binding</keyword>
<dbReference type="EMBL" id="FWFD01000007">
    <property type="protein sequence ID" value="SLM85152.1"/>
    <property type="molecule type" value="Genomic_DNA"/>
</dbReference>
<name>A0A1X6WLN7_9ENTE</name>
<dbReference type="CDD" id="cd00093">
    <property type="entry name" value="HTH_XRE"/>
    <property type="match status" value="1"/>
</dbReference>
<dbReference type="InterPro" id="IPR001387">
    <property type="entry name" value="Cro/C1-type_HTH"/>
</dbReference>
<feature type="domain" description="HTH cro/C1-type" evidence="2">
    <location>
        <begin position="12"/>
        <end position="66"/>
    </location>
</feature>
<dbReference type="SMART" id="SM00530">
    <property type="entry name" value="HTH_XRE"/>
    <property type="match status" value="1"/>
</dbReference>
<dbReference type="Proteomes" id="UP000195918">
    <property type="component" value="Unassembled WGS sequence"/>
</dbReference>
<dbReference type="PROSITE" id="PS50943">
    <property type="entry name" value="HTH_CROC1"/>
    <property type="match status" value="1"/>
</dbReference>
<dbReference type="PANTHER" id="PTHR46797">
    <property type="entry name" value="HTH-TYPE TRANSCRIPTIONAL REGULATOR"/>
    <property type="match status" value="1"/>
</dbReference>
<keyword evidence="4" id="KW-1185">Reference proteome</keyword>
<evidence type="ECO:0000259" key="2">
    <source>
        <dbReference type="PROSITE" id="PS50943"/>
    </source>
</evidence>
<dbReference type="GO" id="GO:0003700">
    <property type="term" value="F:DNA-binding transcription factor activity"/>
    <property type="evidence" value="ECO:0007669"/>
    <property type="project" value="TreeGrafter"/>
</dbReference>
<dbReference type="Gene3D" id="1.10.260.40">
    <property type="entry name" value="lambda repressor-like DNA-binding domains"/>
    <property type="match status" value="1"/>
</dbReference>
<sequence>MVDLNSEVIKKIKKLRIEQGLSQERLSELAGLDPKYINKLENGRFNLTVPTLERVLNALEINVGFFFSDFIESEISIINEFLQYLDEYSPTKKEEVVRKLLLFLREVKE</sequence>
<dbReference type="RefSeq" id="WP_086950789.1">
    <property type="nucleotide sequence ID" value="NZ_FWFD01000007.1"/>
</dbReference>
<dbReference type="GO" id="GO:0005829">
    <property type="term" value="C:cytosol"/>
    <property type="evidence" value="ECO:0007669"/>
    <property type="project" value="TreeGrafter"/>
</dbReference>
<dbReference type="GO" id="GO:0003677">
    <property type="term" value="F:DNA binding"/>
    <property type="evidence" value="ECO:0007669"/>
    <property type="project" value="UniProtKB-KW"/>
</dbReference>
<dbReference type="OrthoDB" id="1495025at2"/>
<evidence type="ECO:0000256" key="1">
    <source>
        <dbReference type="ARBA" id="ARBA00023125"/>
    </source>
</evidence>
<gene>
    <name evidence="3" type="ORF">FM121_03575</name>
</gene>
<dbReference type="PANTHER" id="PTHR46797:SF1">
    <property type="entry name" value="METHYLPHOSPHONATE SYNTHASE"/>
    <property type="match status" value="1"/>
</dbReference>
<protein>
    <recommendedName>
        <fullName evidence="2">HTH cro/C1-type domain-containing protein</fullName>
    </recommendedName>
</protein>
<evidence type="ECO:0000313" key="3">
    <source>
        <dbReference type="EMBL" id="SLM85152.1"/>
    </source>
</evidence>
<dbReference type="InterPro" id="IPR050807">
    <property type="entry name" value="TransReg_Diox_bact_type"/>
</dbReference>
<reference evidence="4" key="1">
    <citation type="submission" date="2017-02" db="EMBL/GenBank/DDBJ databases">
        <authorList>
            <person name="Dridi B."/>
        </authorList>
    </citation>
    <scope>NUCLEOTIDE SEQUENCE [LARGE SCALE GENOMIC DNA]</scope>
    <source>
        <strain evidence="4">bH819</strain>
    </source>
</reference>